<reference evidence="1" key="1">
    <citation type="journal article" date="2017" name="Nature">
        <title>The sunflower genome provides insights into oil metabolism, flowering and Asterid evolution.</title>
        <authorList>
            <person name="Badouin H."/>
            <person name="Gouzy J."/>
            <person name="Grassa C.J."/>
            <person name="Murat F."/>
            <person name="Staton S.E."/>
            <person name="Cottret L."/>
            <person name="Lelandais-Briere C."/>
            <person name="Owens G.L."/>
            <person name="Carrere S."/>
            <person name="Mayjonade B."/>
            <person name="Legrand L."/>
            <person name="Gill N."/>
            <person name="Kane N.C."/>
            <person name="Bowers J.E."/>
            <person name="Hubner S."/>
            <person name="Bellec A."/>
            <person name="Berard A."/>
            <person name="Berges H."/>
            <person name="Blanchet N."/>
            <person name="Boniface M.C."/>
            <person name="Brunel D."/>
            <person name="Catrice O."/>
            <person name="Chaidir N."/>
            <person name="Claudel C."/>
            <person name="Donnadieu C."/>
            <person name="Faraut T."/>
            <person name="Fievet G."/>
            <person name="Helmstetter N."/>
            <person name="King M."/>
            <person name="Knapp S.J."/>
            <person name="Lai Z."/>
            <person name="Le Paslier M.C."/>
            <person name="Lippi Y."/>
            <person name="Lorenzon L."/>
            <person name="Mandel J.R."/>
            <person name="Marage G."/>
            <person name="Marchand G."/>
            <person name="Marquand E."/>
            <person name="Bret-Mestries E."/>
            <person name="Morien E."/>
            <person name="Nambeesan S."/>
            <person name="Nguyen T."/>
            <person name="Pegot-Espagnet P."/>
            <person name="Pouilly N."/>
            <person name="Raftis F."/>
            <person name="Sallet E."/>
            <person name="Schiex T."/>
            <person name="Thomas J."/>
            <person name="Vandecasteele C."/>
            <person name="Vares D."/>
            <person name="Vear F."/>
            <person name="Vautrin S."/>
            <person name="Crespi M."/>
            <person name="Mangin B."/>
            <person name="Burke J.M."/>
            <person name="Salse J."/>
            <person name="Munos S."/>
            <person name="Vincourt P."/>
            <person name="Rieseberg L.H."/>
            <person name="Langlade N.B."/>
        </authorList>
    </citation>
    <scope>NUCLEOTIDE SEQUENCE</scope>
    <source>
        <tissue evidence="1">Leaves</tissue>
    </source>
</reference>
<dbReference type="EMBL" id="MNCJ02000329">
    <property type="protein sequence ID" value="KAF5768873.1"/>
    <property type="molecule type" value="Genomic_DNA"/>
</dbReference>
<comment type="caution">
    <text evidence="1">The sequence shown here is derived from an EMBL/GenBank/DDBJ whole genome shotgun (WGS) entry which is preliminary data.</text>
</comment>
<name>A0A9K3E8J7_HELAN</name>
<keyword evidence="2" id="KW-1185">Reference proteome</keyword>
<gene>
    <name evidence="1" type="ORF">HanXRQr2_Chr14g0641641</name>
</gene>
<dbReference type="AlphaFoldDB" id="A0A9K3E8J7"/>
<evidence type="ECO:0000313" key="1">
    <source>
        <dbReference type="EMBL" id="KAF5768873.1"/>
    </source>
</evidence>
<organism evidence="1 2">
    <name type="scientific">Helianthus annuus</name>
    <name type="common">Common sunflower</name>
    <dbReference type="NCBI Taxonomy" id="4232"/>
    <lineage>
        <taxon>Eukaryota</taxon>
        <taxon>Viridiplantae</taxon>
        <taxon>Streptophyta</taxon>
        <taxon>Embryophyta</taxon>
        <taxon>Tracheophyta</taxon>
        <taxon>Spermatophyta</taxon>
        <taxon>Magnoliopsida</taxon>
        <taxon>eudicotyledons</taxon>
        <taxon>Gunneridae</taxon>
        <taxon>Pentapetalae</taxon>
        <taxon>asterids</taxon>
        <taxon>campanulids</taxon>
        <taxon>Asterales</taxon>
        <taxon>Asteraceae</taxon>
        <taxon>Asteroideae</taxon>
        <taxon>Heliantheae alliance</taxon>
        <taxon>Heliantheae</taxon>
        <taxon>Helianthus</taxon>
    </lineage>
</organism>
<proteinExistence type="predicted"/>
<dbReference type="Proteomes" id="UP000215914">
    <property type="component" value="Unassembled WGS sequence"/>
</dbReference>
<evidence type="ECO:0000313" key="2">
    <source>
        <dbReference type="Proteomes" id="UP000215914"/>
    </source>
</evidence>
<accession>A0A9K3E8J7</accession>
<sequence length="74" mass="8464">MQSRLYRKIRCRTERSISDFLPENHTEIVVIGRSGRRTDTSTQSTSPSLHGPFFIGCQLLTNHNDFHALKLGFS</sequence>
<protein>
    <submittedName>
        <fullName evidence="1">Uncharacterized protein</fullName>
    </submittedName>
</protein>
<dbReference type="Gramene" id="mRNA:HanXRQr2_Chr14g0641641">
    <property type="protein sequence ID" value="CDS:HanXRQr2_Chr14g0641641.1"/>
    <property type="gene ID" value="HanXRQr2_Chr14g0641641"/>
</dbReference>
<reference evidence="1" key="2">
    <citation type="submission" date="2020-06" db="EMBL/GenBank/DDBJ databases">
        <title>Helianthus annuus Genome sequencing and assembly Release 2.</title>
        <authorList>
            <person name="Gouzy J."/>
            <person name="Langlade N."/>
            <person name="Munos S."/>
        </authorList>
    </citation>
    <scope>NUCLEOTIDE SEQUENCE</scope>
    <source>
        <tissue evidence="1">Leaves</tissue>
    </source>
</reference>